<keyword evidence="3" id="KW-1185">Reference proteome</keyword>
<dbReference type="AlphaFoldDB" id="A0A4S2LRP0"/>
<accession>A0A4S2LRP0</accession>
<proteinExistence type="predicted"/>
<sequence>MQSVIVNQHCNQPHALMVSTAMENRNETEELKLNTKRQPVDLKVLDDLVFQEVTADTISSVAILGKRIVRQYASEFILPDDTRVAVSRYEATKPSEDHEEVTLSLSIALRLNEQQLAKATAIADRQDDQGTDSGAVTSMSGTSSDEMFTDTSLGMDREHYYGAKYDWENPEHMDFDESGIGREDIRTWLKHSRTPRGLRIVDYMNDDPWAATILLTNFSANADLLRQLETGCRTEPEAYRMERLQRRRNWETIIDVRREPTVRSIGLSRTHSETDSIETACTNVDEDQ</sequence>
<gene>
    <name evidence="2" type="ORF">CRM22_005619</name>
</gene>
<comment type="caution">
    <text evidence="2">The sequence shown here is derived from an EMBL/GenBank/DDBJ whole genome shotgun (WGS) entry which is preliminary data.</text>
</comment>
<organism evidence="2 3">
    <name type="scientific">Opisthorchis felineus</name>
    <dbReference type="NCBI Taxonomy" id="147828"/>
    <lineage>
        <taxon>Eukaryota</taxon>
        <taxon>Metazoa</taxon>
        <taxon>Spiralia</taxon>
        <taxon>Lophotrochozoa</taxon>
        <taxon>Platyhelminthes</taxon>
        <taxon>Trematoda</taxon>
        <taxon>Digenea</taxon>
        <taxon>Opisthorchiida</taxon>
        <taxon>Opisthorchiata</taxon>
        <taxon>Opisthorchiidae</taxon>
        <taxon>Opisthorchis</taxon>
    </lineage>
</organism>
<evidence type="ECO:0000256" key="1">
    <source>
        <dbReference type="SAM" id="MobiDB-lite"/>
    </source>
</evidence>
<dbReference type="OrthoDB" id="6263727at2759"/>
<name>A0A4S2LRP0_OPIFE</name>
<evidence type="ECO:0000313" key="3">
    <source>
        <dbReference type="Proteomes" id="UP000308267"/>
    </source>
</evidence>
<reference evidence="2 3" key="1">
    <citation type="journal article" date="2019" name="BMC Genomics">
        <title>New insights from Opisthorchis felineus genome: update on genomics of the epidemiologically important liver flukes.</title>
        <authorList>
            <person name="Ershov N.I."/>
            <person name="Mordvinov V.A."/>
            <person name="Prokhortchouk E.B."/>
            <person name="Pakharukova M.Y."/>
            <person name="Gunbin K.V."/>
            <person name="Ustyantsev K."/>
            <person name="Genaev M.A."/>
            <person name="Blinov A.G."/>
            <person name="Mazur A."/>
            <person name="Boulygina E."/>
            <person name="Tsygankova S."/>
            <person name="Khrameeva E."/>
            <person name="Chekanov N."/>
            <person name="Fan G."/>
            <person name="Xiao A."/>
            <person name="Zhang H."/>
            <person name="Xu X."/>
            <person name="Yang H."/>
            <person name="Solovyev V."/>
            <person name="Lee S.M."/>
            <person name="Liu X."/>
            <person name="Afonnikov D.A."/>
            <person name="Skryabin K.G."/>
        </authorList>
    </citation>
    <scope>NUCLEOTIDE SEQUENCE [LARGE SCALE GENOMIC DNA]</scope>
    <source>
        <strain evidence="2">AK-0245</strain>
        <tissue evidence="2">Whole organism</tissue>
    </source>
</reference>
<dbReference type="EMBL" id="SJOL01006473">
    <property type="protein sequence ID" value="TGZ65916.1"/>
    <property type="molecule type" value="Genomic_DNA"/>
</dbReference>
<feature type="compositionally biased region" description="Polar residues" evidence="1">
    <location>
        <begin position="131"/>
        <end position="148"/>
    </location>
</feature>
<feature type="region of interest" description="Disordered" evidence="1">
    <location>
        <begin position="122"/>
        <end position="148"/>
    </location>
</feature>
<evidence type="ECO:0000313" key="2">
    <source>
        <dbReference type="EMBL" id="TGZ65916.1"/>
    </source>
</evidence>
<dbReference type="Proteomes" id="UP000308267">
    <property type="component" value="Unassembled WGS sequence"/>
</dbReference>
<protein>
    <submittedName>
        <fullName evidence="2">Uncharacterized protein</fullName>
    </submittedName>
</protein>